<protein>
    <recommendedName>
        <fullName evidence="1">Trimethylguanosine synthase</fullName>
    </recommendedName>
    <alternativeName>
        <fullName evidence="7">Cap-specific guanine-N(2) methyltransferase</fullName>
    </alternativeName>
</protein>
<feature type="compositionally biased region" description="Polar residues" evidence="8">
    <location>
        <begin position="214"/>
        <end position="223"/>
    </location>
</feature>
<evidence type="ECO:0000256" key="6">
    <source>
        <dbReference type="ARBA" id="ARBA00049075"/>
    </source>
</evidence>
<comment type="caution">
    <text evidence="9">The sequence shown here is derived from an EMBL/GenBank/DDBJ whole genome shotgun (WGS) entry which is preliminary data.</text>
</comment>
<comment type="catalytic activity">
    <reaction evidence="3">
        <text>a 5'-end (N(2),N(7)-dimethyl 5'-triphosphoguanosine)-ribonucleoside in snoRNA + S-adenosyl-L-methionine = a 5'-end (N(2),N(2),N(7)-trimethyl 5'-triphosphoguanosine)-ribonucleoside in snoRNA + S-adenosyl-L-homocysteine + H(+)</text>
        <dbReference type="Rhea" id="RHEA:78507"/>
        <dbReference type="Rhea" id="RHEA-COMP:19088"/>
        <dbReference type="Rhea" id="RHEA-COMP:19090"/>
        <dbReference type="ChEBI" id="CHEBI:15378"/>
        <dbReference type="ChEBI" id="CHEBI:57856"/>
        <dbReference type="ChEBI" id="CHEBI:59789"/>
        <dbReference type="ChEBI" id="CHEBI:167623"/>
        <dbReference type="ChEBI" id="CHEBI:172880"/>
    </reaction>
    <physiologicalReaction direction="left-to-right" evidence="3">
        <dbReference type="Rhea" id="RHEA:78508"/>
    </physiologicalReaction>
</comment>
<comment type="similarity">
    <text evidence="2">Belongs to the methyltransferase superfamily. Trimethylguanosine synthase family.</text>
</comment>
<comment type="catalytic activity">
    <reaction evidence="6">
        <text>a 5'-end (N(7)-methyl 5'-triphosphoguanosine)-ribonucleoside in snRNA + S-adenosyl-L-methionine = a 5'-end (N(2),N(7)-dimethyl 5'-triphosphoguanosine)-ribonucleoside in snRNA + S-adenosyl-L-homocysteine + H(+)</text>
        <dbReference type="Rhea" id="RHEA:78471"/>
        <dbReference type="Rhea" id="RHEA-COMP:19085"/>
        <dbReference type="Rhea" id="RHEA-COMP:19087"/>
        <dbReference type="ChEBI" id="CHEBI:15378"/>
        <dbReference type="ChEBI" id="CHEBI:57856"/>
        <dbReference type="ChEBI" id="CHEBI:59789"/>
        <dbReference type="ChEBI" id="CHEBI:156461"/>
        <dbReference type="ChEBI" id="CHEBI:172880"/>
    </reaction>
    <physiologicalReaction direction="left-to-right" evidence="6">
        <dbReference type="Rhea" id="RHEA:78472"/>
    </physiologicalReaction>
</comment>
<dbReference type="PANTHER" id="PTHR14741:SF32">
    <property type="entry name" value="TRIMETHYLGUANOSINE SYNTHASE"/>
    <property type="match status" value="1"/>
</dbReference>
<name>A0ABR2YNX6_9CHLO</name>
<dbReference type="SUPFAM" id="SSF53335">
    <property type="entry name" value="S-adenosyl-L-methionine-dependent methyltransferases"/>
    <property type="match status" value="1"/>
</dbReference>
<dbReference type="Gene3D" id="3.40.50.150">
    <property type="entry name" value="Vaccinia Virus protein VP39"/>
    <property type="match status" value="1"/>
</dbReference>
<gene>
    <name evidence="9" type="ORF">WJX75_008744</name>
</gene>
<dbReference type="InterPro" id="IPR019012">
    <property type="entry name" value="RNA_cap_Gua-N2-MeTrfase"/>
</dbReference>
<keyword evidence="10" id="KW-1185">Reference proteome</keyword>
<dbReference type="CDD" id="cd02440">
    <property type="entry name" value="AdoMet_MTases"/>
    <property type="match status" value="1"/>
</dbReference>
<evidence type="ECO:0000256" key="5">
    <source>
        <dbReference type="ARBA" id="ARBA00048763"/>
    </source>
</evidence>
<evidence type="ECO:0000313" key="9">
    <source>
        <dbReference type="EMBL" id="KAK9908500.1"/>
    </source>
</evidence>
<evidence type="ECO:0000256" key="3">
    <source>
        <dbReference type="ARBA" id="ARBA00047418"/>
    </source>
</evidence>
<feature type="region of interest" description="Disordered" evidence="8">
    <location>
        <begin position="59"/>
        <end position="78"/>
    </location>
</feature>
<dbReference type="Proteomes" id="UP001491310">
    <property type="component" value="Unassembled WGS sequence"/>
</dbReference>
<proteinExistence type="inferred from homology"/>
<dbReference type="PANTHER" id="PTHR14741">
    <property type="entry name" value="S-ADENOSYLMETHIONINE-DEPENDENT METHYLTRANSFERASE RELATED"/>
    <property type="match status" value="1"/>
</dbReference>
<comment type="catalytic activity">
    <reaction evidence="4">
        <text>a 5'-end (N(7)-methyl 5'-triphosphoguanosine)-ribonucleoside in snoRNA + S-adenosyl-L-methionine = a 5'-end (N(2),N(7)-dimethyl 5'-triphosphoguanosine)-ribonucleoside in snoRNA + S-adenosyl-L-homocysteine + H(+)</text>
        <dbReference type="Rhea" id="RHEA:78475"/>
        <dbReference type="Rhea" id="RHEA-COMP:19086"/>
        <dbReference type="Rhea" id="RHEA-COMP:19088"/>
        <dbReference type="ChEBI" id="CHEBI:15378"/>
        <dbReference type="ChEBI" id="CHEBI:57856"/>
        <dbReference type="ChEBI" id="CHEBI:59789"/>
        <dbReference type="ChEBI" id="CHEBI:156461"/>
        <dbReference type="ChEBI" id="CHEBI:172880"/>
    </reaction>
    <physiologicalReaction direction="left-to-right" evidence="4">
        <dbReference type="Rhea" id="RHEA:78476"/>
    </physiologicalReaction>
</comment>
<evidence type="ECO:0000256" key="2">
    <source>
        <dbReference type="ARBA" id="ARBA00025783"/>
    </source>
</evidence>
<organism evidence="9 10">
    <name type="scientific">Coccomyxa subellipsoidea</name>
    <dbReference type="NCBI Taxonomy" id="248742"/>
    <lineage>
        <taxon>Eukaryota</taxon>
        <taxon>Viridiplantae</taxon>
        <taxon>Chlorophyta</taxon>
        <taxon>core chlorophytes</taxon>
        <taxon>Trebouxiophyceae</taxon>
        <taxon>Trebouxiophyceae incertae sedis</taxon>
        <taxon>Coccomyxaceae</taxon>
        <taxon>Coccomyxa</taxon>
    </lineage>
</organism>
<evidence type="ECO:0000256" key="1">
    <source>
        <dbReference type="ARBA" id="ARBA00018517"/>
    </source>
</evidence>
<sequence>MVQSSEDAVLDGSHIRSPAELEINDRRRYRVGRCLLTTVYLEDIGLVGVDAVSLAKAAGQSEDLQEPPGEGPENTDADALRQYGLPTQFGGPKSKKDALQLSATVCRQASEPGTGSRPEGALSGEAGCYVERCTTEQGAQRPESTGLMASIPEPSGNHLRFGSDDEDGSGLADCPLEDSEVIAQLQFEQDAAGRPVIILANQRHNGLSGGTDSGRGQQNTSDAGASRGEDRARLQKQWKHVPPNRQQLKQLKLSQRVAKYWMQRYSLWSKYDEGVLMDEEGWFSATPEVVAMHHAERVAGRVVVDGFCGVGGSAVHFARRCSHVIAVDSCRPRLGLAAHNAGVYRVARRLDLICADFLRLPATLQADVVFMSPPWGGPAYSAKTFNVSRDIGGLGVNLEELLAVASSLLKLEGALGLMVFLPRNTDLVQLSAALPGDACCEVERVVLNGFLKAITVYIGAVACTD</sequence>
<evidence type="ECO:0000256" key="4">
    <source>
        <dbReference type="ARBA" id="ARBA00048740"/>
    </source>
</evidence>
<dbReference type="InterPro" id="IPR029063">
    <property type="entry name" value="SAM-dependent_MTases_sf"/>
</dbReference>
<accession>A0ABR2YNX6</accession>
<comment type="catalytic activity">
    <reaction evidence="5">
        <text>a 5'-end (N(2),N(7)-dimethyl 5'-triphosphoguanosine)-ribonucleoside in snRNA + S-adenosyl-L-methionine = a 5'-end (N(2),N(2),N(7)-trimethyl 5'-triphosphoguanosine)-ribonucleoside in snRNA + S-adenosyl-L-homocysteine + H(+)</text>
        <dbReference type="Rhea" id="RHEA:78479"/>
        <dbReference type="Rhea" id="RHEA-COMP:19087"/>
        <dbReference type="Rhea" id="RHEA-COMP:19089"/>
        <dbReference type="ChEBI" id="CHEBI:15378"/>
        <dbReference type="ChEBI" id="CHEBI:57856"/>
        <dbReference type="ChEBI" id="CHEBI:59789"/>
        <dbReference type="ChEBI" id="CHEBI:167623"/>
        <dbReference type="ChEBI" id="CHEBI:172880"/>
    </reaction>
    <physiologicalReaction direction="left-to-right" evidence="5">
        <dbReference type="Rhea" id="RHEA:78480"/>
    </physiologicalReaction>
</comment>
<dbReference type="EMBL" id="JALJOT010000008">
    <property type="protein sequence ID" value="KAK9908500.1"/>
    <property type="molecule type" value="Genomic_DNA"/>
</dbReference>
<dbReference type="Pfam" id="PF09445">
    <property type="entry name" value="Methyltransf_15"/>
    <property type="match status" value="1"/>
</dbReference>
<evidence type="ECO:0000256" key="7">
    <source>
        <dbReference type="ARBA" id="ARBA00049790"/>
    </source>
</evidence>
<reference evidence="9 10" key="1">
    <citation type="journal article" date="2024" name="Nat. Commun.">
        <title>Phylogenomics reveals the evolutionary origins of lichenization in chlorophyte algae.</title>
        <authorList>
            <person name="Puginier C."/>
            <person name="Libourel C."/>
            <person name="Otte J."/>
            <person name="Skaloud P."/>
            <person name="Haon M."/>
            <person name="Grisel S."/>
            <person name="Petersen M."/>
            <person name="Berrin J.G."/>
            <person name="Delaux P.M."/>
            <person name="Dal Grande F."/>
            <person name="Keller J."/>
        </authorList>
    </citation>
    <scope>NUCLEOTIDE SEQUENCE [LARGE SCALE GENOMIC DNA]</scope>
    <source>
        <strain evidence="9 10">SAG 216-7</strain>
    </source>
</reference>
<evidence type="ECO:0000256" key="8">
    <source>
        <dbReference type="SAM" id="MobiDB-lite"/>
    </source>
</evidence>
<evidence type="ECO:0000313" key="10">
    <source>
        <dbReference type="Proteomes" id="UP001491310"/>
    </source>
</evidence>
<feature type="region of interest" description="Disordered" evidence="8">
    <location>
        <begin position="204"/>
        <end position="237"/>
    </location>
</feature>